<dbReference type="Proteomes" id="UP000053923">
    <property type="component" value="Unassembled WGS sequence"/>
</dbReference>
<evidence type="ECO:0000313" key="3">
    <source>
        <dbReference type="Proteomes" id="UP000053923"/>
    </source>
</evidence>
<feature type="domain" description="Beta-lactamase-related" evidence="1">
    <location>
        <begin position="6"/>
        <end position="60"/>
    </location>
</feature>
<dbReference type="Pfam" id="PF00144">
    <property type="entry name" value="Beta-lactamase"/>
    <property type="match status" value="1"/>
</dbReference>
<comment type="caution">
    <text evidence="2">The sequence shown here is derived from an EMBL/GenBank/DDBJ whole genome shotgun (WGS) entry which is preliminary data.</text>
</comment>
<dbReference type="InterPro" id="IPR001466">
    <property type="entry name" value="Beta-lactam-related"/>
</dbReference>
<sequence>MATLSADPRHRFDSRRLLDYVADQPLRFRPGSRYQYSNSDNIAVALMAEAATGARYERLLPACRGPVCTATT</sequence>
<dbReference type="EMBL" id="LLZG01000025">
    <property type="protein sequence ID" value="KUL44011.1"/>
    <property type="molecule type" value="Genomic_DNA"/>
</dbReference>
<proteinExistence type="predicted"/>
<dbReference type="Gene3D" id="3.40.710.10">
    <property type="entry name" value="DD-peptidase/beta-lactamase superfamily"/>
    <property type="match status" value="1"/>
</dbReference>
<reference evidence="3" key="1">
    <citation type="submission" date="2015-10" db="EMBL/GenBank/DDBJ databases">
        <authorList>
            <person name="Ju K.-S."/>
            <person name="Doroghazi J.R."/>
            <person name="Metcalf W.W."/>
        </authorList>
    </citation>
    <scope>NUCLEOTIDE SEQUENCE [LARGE SCALE GENOMIC DNA]</scope>
    <source>
        <strain evidence="3">NRRL 3151</strain>
    </source>
</reference>
<gene>
    <name evidence="2" type="ORF">ADL12_05535</name>
</gene>
<evidence type="ECO:0000259" key="1">
    <source>
        <dbReference type="Pfam" id="PF00144"/>
    </source>
</evidence>
<accession>A0A0X3VGR8</accession>
<protein>
    <recommendedName>
        <fullName evidence="1">Beta-lactamase-related domain-containing protein</fullName>
    </recommendedName>
</protein>
<keyword evidence="3" id="KW-1185">Reference proteome</keyword>
<name>A0A0X3VGR8_9ACTN</name>
<organism evidence="2 3">
    <name type="scientific">Streptomyces regalis</name>
    <dbReference type="NCBI Taxonomy" id="68262"/>
    <lineage>
        <taxon>Bacteria</taxon>
        <taxon>Bacillati</taxon>
        <taxon>Actinomycetota</taxon>
        <taxon>Actinomycetes</taxon>
        <taxon>Kitasatosporales</taxon>
        <taxon>Streptomycetaceae</taxon>
        <taxon>Streptomyces</taxon>
    </lineage>
</organism>
<dbReference type="InterPro" id="IPR012338">
    <property type="entry name" value="Beta-lactam/transpept-like"/>
</dbReference>
<evidence type="ECO:0000313" key="2">
    <source>
        <dbReference type="EMBL" id="KUL44011.1"/>
    </source>
</evidence>
<dbReference type="SUPFAM" id="SSF56601">
    <property type="entry name" value="beta-lactamase/transpeptidase-like"/>
    <property type="match status" value="1"/>
</dbReference>
<dbReference type="AlphaFoldDB" id="A0A0X3VGR8"/>